<sequence>MLQRCSQLGSRSGVLLPDTRAAFSLSMSTTILVQARDPAKLASEIEVAIGDGRHDEAWTLFERHVAMEGLPCRSVVNEVIVAFSQTLDEELLKRAYDVFDGAVSDGKVNLLDMHPLIYLSLALTKVGLPVHSSTVLRVMIKQMERYPNVNAWSGAVAFACRTVEGSCLAAELVLEIGSLFRDGRVDPRKKENASLVAMKPDATSFNLALCGCLLFKVSRKAEELIELLEHLRVKKDARLLVTIARVYERNGRREELKKLHRFIEEAPDSSVVHLCQFYDCLLSCHLKLGDLNSATEMVLEMIRKAKEAKNSIAIARFSVDGLNSHIGSKNSYGDQKARHDKLLDDGDQCILLFEEFRRDRSFDCIKSETQSILARLLACLDDLVEYVTTEKGIIQPTENLFVKLVKAFLEAGDNKGLVDFLVKAEREDSPLSNDDSALIHVINSCIALGWLDRAHDLLDEMSLSGVRTGSAVYNSLMKAYCKANRAKEVTALLRDARKAGIQLDASCYEELIRSKVLQNENQSALDLFREMKSDKVWRSSTSKEFGTSESSVIGNSGGGMMSKLMQEIRGGEASNHGVHDWNNVIHFFCKKRLMNDAEKALKKMRSLGHAPNAQTFHSLVTGYAAIGGKYIEVTELWGEMKALCSEGSSSMKFDQELLDSVLYTFVRGGFFSRANEVVATMEKHDMFIDKFKYRTLFLKYHKTLYKGKAPKFQTEAQLKKRNAALAFKQWVGLQ</sequence>
<accession>A0ACB9QLI1</accession>
<protein>
    <submittedName>
        <fullName evidence="1">Uncharacterized protein</fullName>
    </submittedName>
</protein>
<keyword evidence="2" id="KW-1185">Reference proteome</keyword>
<proteinExistence type="predicted"/>
<evidence type="ECO:0000313" key="1">
    <source>
        <dbReference type="EMBL" id="KAI4366963.1"/>
    </source>
</evidence>
<dbReference type="Proteomes" id="UP001057402">
    <property type="component" value="Chromosome 6"/>
</dbReference>
<name>A0ACB9QLI1_9MYRT</name>
<comment type="caution">
    <text evidence="1">The sequence shown here is derived from an EMBL/GenBank/DDBJ whole genome shotgun (WGS) entry which is preliminary data.</text>
</comment>
<dbReference type="EMBL" id="CM042885">
    <property type="protein sequence ID" value="KAI4366963.1"/>
    <property type="molecule type" value="Genomic_DNA"/>
</dbReference>
<reference evidence="2" key="1">
    <citation type="journal article" date="2023" name="Front. Plant Sci.">
        <title>Chromosomal-level genome assembly of Melastoma candidum provides insights into trichome evolution.</title>
        <authorList>
            <person name="Zhong Y."/>
            <person name="Wu W."/>
            <person name="Sun C."/>
            <person name="Zou P."/>
            <person name="Liu Y."/>
            <person name="Dai S."/>
            <person name="Zhou R."/>
        </authorList>
    </citation>
    <scope>NUCLEOTIDE SEQUENCE [LARGE SCALE GENOMIC DNA]</scope>
</reference>
<evidence type="ECO:0000313" key="2">
    <source>
        <dbReference type="Proteomes" id="UP001057402"/>
    </source>
</evidence>
<organism evidence="1 2">
    <name type="scientific">Melastoma candidum</name>
    <dbReference type="NCBI Taxonomy" id="119954"/>
    <lineage>
        <taxon>Eukaryota</taxon>
        <taxon>Viridiplantae</taxon>
        <taxon>Streptophyta</taxon>
        <taxon>Embryophyta</taxon>
        <taxon>Tracheophyta</taxon>
        <taxon>Spermatophyta</taxon>
        <taxon>Magnoliopsida</taxon>
        <taxon>eudicotyledons</taxon>
        <taxon>Gunneridae</taxon>
        <taxon>Pentapetalae</taxon>
        <taxon>rosids</taxon>
        <taxon>malvids</taxon>
        <taxon>Myrtales</taxon>
        <taxon>Melastomataceae</taxon>
        <taxon>Melastomatoideae</taxon>
        <taxon>Melastomateae</taxon>
        <taxon>Melastoma</taxon>
    </lineage>
</organism>
<gene>
    <name evidence="1" type="ORF">MLD38_022760</name>
</gene>